<dbReference type="SUPFAM" id="SSF63380">
    <property type="entry name" value="Riboflavin synthase domain-like"/>
    <property type="match status" value="2"/>
</dbReference>
<dbReference type="PANTHER" id="PTHR21098">
    <property type="entry name" value="RIBOFLAVIN SYNTHASE ALPHA CHAIN"/>
    <property type="match status" value="1"/>
</dbReference>
<dbReference type="GO" id="GO:0009231">
    <property type="term" value="P:riboflavin biosynthetic process"/>
    <property type="evidence" value="ECO:0007669"/>
    <property type="project" value="UniProtKB-KW"/>
</dbReference>
<dbReference type="CDD" id="cd00402">
    <property type="entry name" value="Riboflavin_synthase_like"/>
    <property type="match status" value="1"/>
</dbReference>
<dbReference type="GO" id="GO:0004746">
    <property type="term" value="F:riboflavin synthase activity"/>
    <property type="evidence" value="ECO:0007669"/>
    <property type="project" value="UniProtKB-UniRule"/>
</dbReference>
<comment type="function">
    <text evidence="1">Catalyzes the dismutation of two molecules of 6,7-dimethyl-8-ribityllumazine, resulting in the formation of riboflavin and 5-amino-6-(D-ribitylamino)uracil.</text>
</comment>
<evidence type="ECO:0000256" key="5">
    <source>
        <dbReference type="ARBA" id="ARBA00022619"/>
    </source>
</evidence>
<keyword evidence="7" id="KW-0677">Repeat</keyword>
<evidence type="ECO:0000256" key="8">
    <source>
        <dbReference type="NCBIfam" id="TIGR00187"/>
    </source>
</evidence>
<dbReference type="Pfam" id="PF00677">
    <property type="entry name" value="Lum_binding"/>
    <property type="match status" value="2"/>
</dbReference>
<evidence type="ECO:0000256" key="3">
    <source>
        <dbReference type="ARBA" id="ARBA00012827"/>
    </source>
</evidence>
<dbReference type="AlphaFoldDB" id="A0ABD6CV80"/>
<keyword evidence="12" id="KW-1185">Reference proteome</keyword>
<feature type="repeat" description="Lumazine-binding" evidence="9">
    <location>
        <begin position="95"/>
        <end position="191"/>
    </location>
</feature>
<protein>
    <recommendedName>
        <fullName evidence="4 8">Riboflavin synthase</fullName>
        <ecNumber evidence="3 8">2.5.1.9</ecNumber>
    </recommendedName>
</protein>
<keyword evidence="6 11" id="KW-0808">Transferase</keyword>
<feature type="domain" description="Lumazine-binding" evidence="10">
    <location>
        <begin position="1"/>
        <end position="94"/>
    </location>
</feature>
<gene>
    <name evidence="11" type="ORF">ACFSBJ_00275</name>
</gene>
<evidence type="ECO:0000313" key="11">
    <source>
        <dbReference type="EMBL" id="MFD1632185.1"/>
    </source>
</evidence>
<dbReference type="EC" id="2.5.1.9" evidence="3 8"/>
<dbReference type="NCBIfam" id="TIGR00187">
    <property type="entry name" value="ribE"/>
    <property type="match status" value="1"/>
</dbReference>
<sequence length="191" mass="20617">MFTGIVEETGEVIGVDDAEGGRRIRIGHDFETLDPGQSISVSGACLTVERYDDDWFEVFLAAETVEKTYLGGVEVGDAVNLERAMPADGRFDGHIVQGHVDGVATVAAVERVGDDWRFEFDLPASLDQYVVDKGSIALDGISLTVADRDDDRIGVAIIPATYELTTLSTKDVGDPVHVEADVVAKYVERLA</sequence>
<evidence type="ECO:0000256" key="1">
    <source>
        <dbReference type="ARBA" id="ARBA00002803"/>
    </source>
</evidence>
<feature type="domain" description="Lumazine-binding" evidence="10">
    <location>
        <begin position="95"/>
        <end position="191"/>
    </location>
</feature>
<evidence type="ECO:0000256" key="6">
    <source>
        <dbReference type="ARBA" id="ARBA00022679"/>
    </source>
</evidence>
<name>A0ABD6CV80_9EURY</name>
<dbReference type="Gene3D" id="2.40.30.20">
    <property type="match status" value="2"/>
</dbReference>
<dbReference type="RefSeq" id="WP_256406984.1">
    <property type="nucleotide sequence ID" value="NZ_CP187151.1"/>
</dbReference>
<reference evidence="11 12" key="1">
    <citation type="journal article" date="2019" name="Int. J. Syst. Evol. Microbiol.">
        <title>The Global Catalogue of Microorganisms (GCM) 10K type strain sequencing project: providing services to taxonomists for standard genome sequencing and annotation.</title>
        <authorList>
            <consortium name="The Broad Institute Genomics Platform"/>
            <consortium name="The Broad Institute Genome Sequencing Center for Infectious Disease"/>
            <person name="Wu L."/>
            <person name="Ma J."/>
        </authorList>
    </citation>
    <scope>NUCLEOTIDE SEQUENCE [LARGE SCALE GENOMIC DNA]</scope>
    <source>
        <strain evidence="11 12">CGMCC 1.10594</strain>
    </source>
</reference>
<dbReference type="FunFam" id="2.40.30.20:FF:000004">
    <property type="entry name" value="Riboflavin synthase, alpha subunit"/>
    <property type="match status" value="1"/>
</dbReference>
<comment type="pathway">
    <text evidence="2">Cofactor biosynthesis; riboflavin biosynthesis; riboflavin from 2-hydroxy-3-oxobutyl phosphate and 5-amino-6-(D-ribitylamino)uracil: step 2/2.</text>
</comment>
<dbReference type="PANTHER" id="PTHR21098:SF0">
    <property type="entry name" value="RIBOFLAVIN SYNTHASE"/>
    <property type="match status" value="1"/>
</dbReference>
<evidence type="ECO:0000256" key="9">
    <source>
        <dbReference type="PROSITE-ProRule" id="PRU00524"/>
    </source>
</evidence>
<dbReference type="PIRSF" id="PIRSF000498">
    <property type="entry name" value="Riboflavin_syn_A"/>
    <property type="match status" value="1"/>
</dbReference>
<comment type="caution">
    <text evidence="11">The sequence shown here is derived from an EMBL/GenBank/DDBJ whole genome shotgun (WGS) entry which is preliminary data.</text>
</comment>
<dbReference type="NCBIfam" id="NF006767">
    <property type="entry name" value="PRK09289.1"/>
    <property type="match status" value="1"/>
</dbReference>
<accession>A0ABD6CV80</accession>
<dbReference type="PROSITE" id="PS51177">
    <property type="entry name" value="LUMAZINE_BIND"/>
    <property type="match status" value="2"/>
</dbReference>
<evidence type="ECO:0000256" key="2">
    <source>
        <dbReference type="ARBA" id="ARBA00004887"/>
    </source>
</evidence>
<dbReference type="InterPro" id="IPR023366">
    <property type="entry name" value="ATP_synth_asu-like_sf"/>
</dbReference>
<evidence type="ECO:0000256" key="4">
    <source>
        <dbReference type="ARBA" id="ARBA00013950"/>
    </source>
</evidence>
<dbReference type="EMBL" id="JBHUDL010000003">
    <property type="protein sequence ID" value="MFD1632185.1"/>
    <property type="molecule type" value="Genomic_DNA"/>
</dbReference>
<dbReference type="InterPro" id="IPR026017">
    <property type="entry name" value="Lumazine-bd_dom"/>
</dbReference>
<proteinExistence type="predicted"/>
<feature type="repeat" description="Lumazine-binding" evidence="9">
    <location>
        <begin position="1"/>
        <end position="94"/>
    </location>
</feature>
<evidence type="ECO:0000313" key="12">
    <source>
        <dbReference type="Proteomes" id="UP001597075"/>
    </source>
</evidence>
<evidence type="ECO:0000256" key="7">
    <source>
        <dbReference type="ARBA" id="ARBA00022737"/>
    </source>
</evidence>
<dbReference type="InterPro" id="IPR017938">
    <property type="entry name" value="Riboflavin_synthase-like_b-brl"/>
</dbReference>
<dbReference type="Proteomes" id="UP001597075">
    <property type="component" value="Unassembled WGS sequence"/>
</dbReference>
<keyword evidence="5" id="KW-0686">Riboflavin biosynthesis</keyword>
<evidence type="ECO:0000259" key="10">
    <source>
        <dbReference type="PROSITE" id="PS51177"/>
    </source>
</evidence>
<organism evidence="11 12">
    <name type="scientific">Haloplanus ruber</name>
    <dbReference type="NCBI Taxonomy" id="869892"/>
    <lineage>
        <taxon>Archaea</taxon>
        <taxon>Methanobacteriati</taxon>
        <taxon>Methanobacteriota</taxon>
        <taxon>Stenosarchaea group</taxon>
        <taxon>Halobacteria</taxon>
        <taxon>Halobacteriales</taxon>
        <taxon>Haloferacaceae</taxon>
        <taxon>Haloplanus</taxon>
    </lineage>
</organism>
<dbReference type="InterPro" id="IPR001783">
    <property type="entry name" value="Lumazine-bd"/>
</dbReference>